<dbReference type="RefSeq" id="WP_153863219.1">
    <property type="nucleotide sequence ID" value="NZ_WJQS01000002.1"/>
</dbReference>
<dbReference type="Proteomes" id="UP000430975">
    <property type="component" value="Unassembled WGS sequence"/>
</dbReference>
<sequence length="326" mass="38586">MSDVFEMPNNAESYYRKAQNLIEQKEYLQAADLLEKSYQLQPNFIVFNELVKLYLSFKIKDKLQTLWESYYPNQEDIYVDEELSFLYGLSLPVIYESQTALLALYQLKEIAHQSGWATEHLIKSINELNDQNLFENSVRKAVDKQTSEQLLDQLLEKGSFYLLSRIKVLYDMPYVDIEMLVRTLLKSDQVLHYIKSDLLHYLINQKIEDTFEYRWFGKDFSLSIPDLKPYREDSTYQKGLWAIQQYCDTHNPHLVNDISQQFTMHVMIYYPFLKEVISSASKWLDIFLVQNGLEEEADTATLDETLFDYYQLANEELFVLLTPPSH</sequence>
<proteinExistence type="predicted"/>
<keyword evidence="1" id="KW-0802">TPR repeat</keyword>
<keyword evidence="3" id="KW-1185">Reference proteome</keyword>
<dbReference type="AlphaFoldDB" id="A0A6I2GN35"/>
<name>A0A6I2GN35_9LACT</name>
<reference evidence="2 3" key="1">
    <citation type="submission" date="2019-11" db="EMBL/GenBank/DDBJ databases">
        <title>Characterisation of Fundicoccus ignavus gen. nov. sp. nov., a novel genus of the family Aerococcaceae isolated from bulk tank milk.</title>
        <authorList>
            <person name="Siebert A."/>
            <person name="Huptas C."/>
            <person name="Wenning M."/>
            <person name="Scherer S."/>
            <person name="Doll E.V."/>
        </authorList>
    </citation>
    <scope>NUCLEOTIDE SEQUENCE [LARGE SCALE GENOMIC DNA]</scope>
    <source>
        <strain evidence="2 3">WS4759</strain>
    </source>
</reference>
<comment type="caution">
    <text evidence="2">The sequence shown here is derived from an EMBL/GenBank/DDBJ whole genome shotgun (WGS) entry which is preliminary data.</text>
</comment>
<evidence type="ECO:0000313" key="2">
    <source>
        <dbReference type="EMBL" id="MRI84935.1"/>
    </source>
</evidence>
<dbReference type="PROSITE" id="PS50005">
    <property type="entry name" value="TPR"/>
    <property type="match status" value="1"/>
</dbReference>
<accession>A0A6I2GN35</accession>
<dbReference type="EMBL" id="WJQS01000002">
    <property type="protein sequence ID" value="MRI84935.1"/>
    <property type="molecule type" value="Genomic_DNA"/>
</dbReference>
<protein>
    <submittedName>
        <fullName evidence="2">Uncharacterized protein</fullName>
    </submittedName>
</protein>
<dbReference type="InterPro" id="IPR019734">
    <property type="entry name" value="TPR_rpt"/>
</dbReference>
<dbReference type="SUPFAM" id="SSF48452">
    <property type="entry name" value="TPR-like"/>
    <property type="match status" value="1"/>
</dbReference>
<evidence type="ECO:0000313" key="3">
    <source>
        <dbReference type="Proteomes" id="UP000430975"/>
    </source>
</evidence>
<evidence type="ECO:0000256" key="1">
    <source>
        <dbReference type="PROSITE-ProRule" id="PRU00339"/>
    </source>
</evidence>
<organism evidence="2 3">
    <name type="scientific">Fundicoccus ignavus</name>
    <dbReference type="NCBI Taxonomy" id="2664442"/>
    <lineage>
        <taxon>Bacteria</taxon>
        <taxon>Bacillati</taxon>
        <taxon>Bacillota</taxon>
        <taxon>Bacilli</taxon>
        <taxon>Lactobacillales</taxon>
        <taxon>Aerococcaceae</taxon>
        <taxon>Fundicoccus</taxon>
    </lineage>
</organism>
<feature type="repeat" description="TPR" evidence="1">
    <location>
        <begin position="11"/>
        <end position="44"/>
    </location>
</feature>
<dbReference type="InterPro" id="IPR011990">
    <property type="entry name" value="TPR-like_helical_dom_sf"/>
</dbReference>
<gene>
    <name evidence="2" type="ORF">GIY09_03345</name>
</gene>